<dbReference type="SUPFAM" id="SSF50621">
    <property type="entry name" value="Alanine racemase C-terminal domain-like"/>
    <property type="match status" value="1"/>
</dbReference>
<dbReference type="PRINTS" id="PR01182">
    <property type="entry name" value="ORNDCRBXLASE"/>
</dbReference>
<dbReference type="EMBL" id="JANBTW010000065">
    <property type="protein sequence ID" value="KAJ2673647.1"/>
    <property type="molecule type" value="Genomic_DNA"/>
</dbReference>
<dbReference type="AlphaFoldDB" id="A0A9W8KWX6"/>
<dbReference type="GO" id="GO:0004586">
    <property type="term" value="F:ornithine decarboxylase activity"/>
    <property type="evidence" value="ECO:0007669"/>
    <property type="project" value="UniProtKB-EC"/>
</dbReference>
<dbReference type="InterPro" id="IPR029066">
    <property type="entry name" value="PLP-binding_barrel"/>
</dbReference>
<comment type="catalytic activity">
    <reaction evidence="8">
        <text>L-ornithine + H(+) = putrescine + CO2</text>
        <dbReference type="Rhea" id="RHEA:22964"/>
        <dbReference type="ChEBI" id="CHEBI:15378"/>
        <dbReference type="ChEBI" id="CHEBI:16526"/>
        <dbReference type="ChEBI" id="CHEBI:46911"/>
        <dbReference type="ChEBI" id="CHEBI:326268"/>
        <dbReference type="EC" id="4.1.1.17"/>
    </reaction>
</comment>
<proteinExistence type="inferred from homology"/>
<comment type="cofactor">
    <cofactor evidence="1 9">
        <name>pyridoxal 5'-phosphate</name>
        <dbReference type="ChEBI" id="CHEBI:597326"/>
    </cofactor>
</comment>
<evidence type="ECO:0000256" key="8">
    <source>
        <dbReference type="ARBA" id="ARBA00049127"/>
    </source>
</evidence>
<dbReference type="PANTHER" id="PTHR11482:SF6">
    <property type="entry name" value="ORNITHINE DECARBOXYLASE 1-RELATED"/>
    <property type="match status" value="1"/>
</dbReference>
<dbReference type="PROSITE" id="PS00878">
    <property type="entry name" value="ODR_DC_2_1"/>
    <property type="match status" value="1"/>
</dbReference>
<keyword evidence="3 9" id="KW-0663">Pyridoxal phosphate</keyword>
<feature type="active site" description="Proton donor" evidence="9">
    <location>
        <position position="409"/>
    </location>
</feature>
<evidence type="ECO:0000256" key="9">
    <source>
        <dbReference type="PIRSR" id="PIRSR600183-50"/>
    </source>
</evidence>
<comment type="pathway">
    <text evidence="5">Amine and polyamine biosynthesis; putrescine biosynthesis via L-ornithine pathway; putrescine from L-ornithine: step 1/1.</text>
</comment>
<comment type="similarity">
    <text evidence="2">Belongs to the Orn/Lys/Arg decarboxylase class-II family.</text>
</comment>
<dbReference type="FunFam" id="2.40.37.10:FF:000005">
    <property type="entry name" value="Ornithine decarboxylase"/>
    <property type="match status" value="1"/>
</dbReference>
<evidence type="ECO:0000259" key="10">
    <source>
        <dbReference type="Pfam" id="PF02784"/>
    </source>
</evidence>
<dbReference type="Gene3D" id="2.40.37.10">
    <property type="entry name" value="Lyase, Ornithine Decarboxylase, Chain A, domain 1"/>
    <property type="match status" value="1"/>
</dbReference>
<evidence type="ECO:0000256" key="6">
    <source>
        <dbReference type="ARBA" id="ARBA00034138"/>
    </source>
</evidence>
<evidence type="ECO:0000256" key="3">
    <source>
        <dbReference type="ARBA" id="ARBA00022898"/>
    </source>
</evidence>
<evidence type="ECO:0000256" key="7">
    <source>
        <dbReference type="ARBA" id="ARBA00046672"/>
    </source>
</evidence>
<gene>
    <name evidence="11" type="primary">SPE1</name>
    <name evidence="11" type="ORF">GGI25_004632</name>
</gene>
<keyword evidence="4 11" id="KW-0456">Lyase</keyword>
<dbReference type="InterPro" id="IPR022653">
    <property type="entry name" value="De-COase2_pyr-phos_BS"/>
</dbReference>
<feature type="modified residue" description="N6-(pyridoxal phosphate)lysine" evidence="9">
    <location>
        <position position="96"/>
    </location>
</feature>
<accession>A0A9W8KWX6</accession>
<dbReference type="FunFam" id="3.20.20.10:FF:000005">
    <property type="entry name" value="Ornithine decarboxylase"/>
    <property type="match status" value="1"/>
</dbReference>
<organism evidence="11 12">
    <name type="scientific">Coemansia spiralis</name>
    <dbReference type="NCBI Taxonomy" id="417178"/>
    <lineage>
        <taxon>Eukaryota</taxon>
        <taxon>Fungi</taxon>
        <taxon>Fungi incertae sedis</taxon>
        <taxon>Zoopagomycota</taxon>
        <taxon>Kickxellomycotina</taxon>
        <taxon>Kickxellomycetes</taxon>
        <taxon>Kickxellales</taxon>
        <taxon>Kickxellaceae</taxon>
        <taxon>Coemansia</taxon>
    </lineage>
</organism>
<evidence type="ECO:0000313" key="12">
    <source>
        <dbReference type="Proteomes" id="UP001151518"/>
    </source>
</evidence>
<dbReference type="InterPro" id="IPR000183">
    <property type="entry name" value="Orn/DAP/Arg_de-COase"/>
</dbReference>
<comment type="subunit">
    <text evidence="7">Homodimer. Only the dimer is catalytically active, as the active sites are constructed of residues from both monomers.</text>
</comment>
<reference evidence="11" key="1">
    <citation type="submission" date="2022-07" db="EMBL/GenBank/DDBJ databases">
        <title>Phylogenomic reconstructions and comparative analyses of Kickxellomycotina fungi.</title>
        <authorList>
            <person name="Reynolds N.K."/>
            <person name="Stajich J.E."/>
            <person name="Barry K."/>
            <person name="Grigoriev I.V."/>
            <person name="Crous P."/>
            <person name="Smith M.E."/>
        </authorList>
    </citation>
    <scope>NUCLEOTIDE SEQUENCE</scope>
    <source>
        <strain evidence="11">NRRL 3115</strain>
    </source>
</reference>
<dbReference type="InterPro" id="IPR009006">
    <property type="entry name" value="Ala_racemase/Decarboxylase_C"/>
</dbReference>
<comment type="caution">
    <text evidence="11">The sequence shown here is derived from an EMBL/GenBank/DDBJ whole genome shotgun (WGS) entry which is preliminary data.</text>
</comment>
<sequence length="464" mass="50711">MHISAIDVADSTTTGVATQYTQDQLHEMPSKLKCSLAVEPSLPRISHGGIRDALRAKLAQPDAEDAFFVADLGEVYRQFVQWSQLLPHVQPFYAVKCNPDPLVIKLLSRLGAGFDCASRGEIQQALQEDIASENIIYAHPCKPASHLRYAKESGVAMMTFDNSDELIKISQIHPDAKAVLRILTDDSSSLCRLGLKFGASPETTESLLATAKQLGVNVIGVSFHVGSGCQSETAFTDAIMRARSVFDQAEKLGFHFNLLDIGGGFPGRGDQSGLSFATVASALTSAMNTYFPQDCYDHVRVIAEPGRYFVTSAFSLAVNVVARRQVVRDRQPEYYQGSEGVLNNTAPTNDENPAFMYYVNDGVYGSFNCIMFDYHHPKPRVLTCNGRLVDEQRSSPSLAYESSIWGPTCDSIDCIMSSGMLPELQVGDWLVFDGMGAYTICAASRFNGFKLSDIVYVDTAGVLL</sequence>
<evidence type="ECO:0000256" key="2">
    <source>
        <dbReference type="ARBA" id="ARBA00008872"/>
    </source>
</evidence>
<dbReference type="CDD" id="cd00622">
    <property type="entry name" value="PLPDE_III_ODC"/>
    <property type="match status" value="1"/>
</dbReference>
<dbReference type="InterPro" id="IPR022644">
    <property type="entry name" value="De-COase2_N"/>
</dbReference>
<dbReference type="SUPFAM" id="SSF51419">
    <property type="entry name" value="PLP-binding barrel"/>
    <property type="match status" value="1"/>
</dbReference>
<dbReference type="OrthoDB" id="5034579at2759"/>
<dbReference type="Proteomes" id="UP001151518">
    <property type="component" value="Unassembled WGS sequence"/>
</dbReference>
<dbReference type="PANTHER" id="PTHR11482">
    <property type="entry name" value="ARGININE/DIAMINOPIMELATE/ORNITHINE DECARBOXYLASE"/>
    <property type="match status" value="1"/>
</dbReference>
<dbReference type="GO" id="GO:0005737">
    <property type="term" value="C:cytoplasm"/>
    <property type="evidence" value="ECO:0007669"/>
    <property type="project" value="TreeGrafter"/>
</dbReference>
<evidence type="ECO:0000256" key="1">
    <source>
        <dbReference type="ARBA" id="ARBA00001933"/>
    </source>
</evidence>
<evidence type="ECO:0000256" key="4">
    <source>
        <dbReference type="ARBA" id="ARBA00023239"/>
    </source>
</evidence>
<dbReference type="Pfam" id="PF02784">
    <property type="entry name" value="Orn_Arg_deC_N"/>
    <property type="match status" value="1"/>
</dbReference>
<evidence type="ECO:0000313" key="11">
    <source>
        <dbReference type="EMBL" id="KAJ2673647.1"/>
    </source>
</evidence>
<feature type="domain" description="Orn/DAP/Arg decarboxylase 2 N-terminal" evidence="10">
    <location>
        <begin position="72"/>
        <end position="310"/>
    </location>
</feature>
<name>A0A9W8KWX6_9FUNG</name>
<evidence type="ECO:0000256" key="5">
    <source>
        <dbReference type="ARBA" id="ARBA00034115"/>
    </source>
</evidence>
<dbReference type="InterPro" id="IPR002433">
    <property type="entry name" value="Orn_de-COase"/>
</dbReference>
<protein>
    <recommendedName>
        <fullName evidence="6">ornithine decarboxylase</fullName>
        <ecNumber evidence="6">4.1.1.17</ecNumber>
    </recommendedName>
</protein>
<dbReference type="PRINTS" id="PR01179">
    <property type="entry name" value="ODADCRBXLASE"/>
</dbReference>
<dbReference type="GO" id="GO:0033387">
    <property type="term" value="P:putrescine biosynthetic process from arginine, via ornithine"/>
    <property type="evidence" value="ECO:0007669"/>
    <property type="project" value="TreeGrafter"/>
</dbReference>
<dbReference type="Gene3D" id="3.20.20.10">
    <property type="entry name" value="Alanine racemase"/>
    <property type="match status" value="1"/>
</dbReference>
<dbReference type="EC" id="4.1.1.17" evidence="6"/>